<gene>
    <name evidence="2" type="ORF">PLEOSDRAFT_164253</name>
</gene>
<evidence type="ECO:0000313" key="2">
    <source>
        <dbReference type="EMBL" id="KDQ33709.1"/>
    </source>
</evidence>
<protein>
    <submittedName>
        <fullName evidence="2">Uncharacterized protein</fullName>
    </submittedName>
</protein>
<dbReference type="OrthoDB" id="3033618at2759"/>
<dbReference type="HOGENOM" id="CLU_771870_0_0_1"/>
<proteinExistence type="predicted"/>
<dbReference type="AlphaFoldDB" id="A0A067P0K6"/>
<reference evidence="3" key="1">
    <citation type="journal article" date="2014" name="Proc. Natl. Acad. Sci. U.S.A.">
        <title>Extensive sampling of basidiomycete genomes demonstrates inadequacy of the white-rot/brown-rot paradigm for wood decay fungi.</title>
        <authorList>
            <person name="Riley R."/>
            <person name="Salamov A.A."/>
            <person name="Brown D.W."/>
            <person name="Nagy L.G."/>
            <person name="Floudas D."/>
            <person name="Held B.W."/>
            <person name="Levasseur A."/>
            <person name="Lombard V."/>
            <person name="Morin E."/>
            <person name="Otillar R."/>
            <person name="Lindquist E.A."/>
            <person name="Sun H."/>
            <person name="LaButti K.M."/>
            <person name="Schmutz J."/>
            <person name="Jabbour D."/>
            <person name="Luo H."/>
            <person name="Baker S.E."/>
            <person name="Pisabarro A.G."/>
            <person name="Walton J.D."/>
            <person name="Blanchette R.A."/>
            <person name="Henrissat B."/>
            <person name="Martin F."/>
            <person name="Cullen D."/>
            <person name="Hibbett D.S."/>
            <person name="Grigoriev I.V."/>
        </authorList>
    </citation>
    <scope>NUCLEOTIDE SEQUENCE [LARGE SCALE GENOMIC DNA]</scope>
    <source>
        <strain evidence="3">PC15</strain>
    </source>
</reference>
<dbReference type="InParanoid" id="A0A067P0K6"/>
<feature type="region of interest" description="Disordered" evidence="1">
    <location>
        <begin position="256"/>
        <end position="292"/>
    </location>
</feature>
<evidence type="ECO:0000256" key="1">
    <source>
        <dbReference type="SAM" id="MobiDB-lite"/>
    </source>
</evidence>
<accession>A0A067P0K6</accession>
<dbReference type="VEuPathDB" id="FungiDB:PLEOSDRAFT_164253"/>
<evidence type="ECO:0000313" key="3">
    <source>
        <dbReference type="Proteomes" id="UP000027073"/>
    </source>
</evidence>
<name>A0A067P0K6_PLEO1</name>
<organism evidence="2 3">
    <name type="scientific">Pleurotus ostreatus (strain PC15)</name>
    <name type="common">Oyster mushroom</name>
    <dbReference type="NCBI Taxonomy" id="1137138"/>
    <lineage>
        <taxon>Eukaryota</taxon>
        <taxon>Fungi</taxon>
        <taxon>Dikarya</taxon>
        <taxon>Basidiomycota</taxon>
        <taxon>Agaricomycotina</taxon>
        <taxon>Agaricomycetes</taxon>
        <taxon>Agaricomycetidae</taxon>
        <taxon>Agaricales</taxon>
        <taxon>Pleurotineae</taxon>
        <taxon>Pleurotaceae</taxon>
        <taxon>Pleurotus</taxon>
    </lineage>
</organism>
<dbReference type="Proteomes" id="UP000027073">
    <property type="component" value="Unassembled WGS sequence"/>
</dbReference>
<feature type="compositionally biased region" description="Low complexity" evidence="1">
    <location>
        <begin position="256"/>
        <end position="280"/>
    </location>
</feature>
<sequence>MIYSATPATSGPLTIQCTQFNVNVNNYYIMPPAPPSSSIPKDDQPVQDVDSFDWYGLNFGNLSFDFDEGDTSSTQFSVDEPSEDFGDSMSSVFTGLERMTTPFERRLVSETGSLSHRSAAKSATWSQIIIAPTPGYGYVTPLGKFLQEWNAPSRAYSRYHPYGTSVSPETKSSRAPSLPPLRRAVWRSVSRLTHNSTWHAQTSSTPDVDSPWPQEKEAMFSAVPNVYPGAFTAGFAWPRIPPGAISTYSSLAGALGDPPTYSSPSSGSPSSQSSSSPGFDSWDDSDDSSQQNQDILRKFSSTSYQLTKLKTQRGQSEDGQNGTNPLSVTVIFSRLLDFIEGNSDCEGKNMANKPFRAYI</sequence>
<dbReference type="EMBL" id="KL198004">
    <property type="protein sequence ID" value="KDQ33709.1"/>
    <property type="molecule type" value="Genomic_DNA"/>
</dbReference>